<dbReference type="Proteomes" id="UP000198751">
    <property type="component" value="Chromosome I"/>
</dbReference>
<keyword evidence="1" id="KW-0472">Membrane</keyword>
<dbReference type="AlphaFoldDB" id="A0A1H1YNL7"/>
<feature type="transmembrane region" description="Helical" evidence="1">
    <location>
        <begin position="55"/>
        <end position="78"/>
    </location>
</feature>
<proteinExistence type="predicted"/>
<keyword evidence="1" id="KW-1133">Transmembrane helix</keyword>
<accession>A0A1H1YNL7</accession>
<feature type="transmembrane region" description="Helical" evidence="1">
    <location>
        <begin position="12"/>
        <end position="32"/>
    </location>
</feature>
<keyword evidence="3" id="KW-1185">Reference proteome</keyword>
<reference evidence="3" key="1">
    <citation type="submission" date="2016-10" db="EMBL/GenBank/DDBJ databases">
        <authorList>
            <person name="Varghese N."/>
            <person name="Submissions S."/>
        </authorList>
    </citation>
    <scope>NUCLEOTIDE SEQUENCE [LARGE SCALE GENOMIC DNA]</scope>
    <source>
        <strain evidence="3">IMMIB L-1606</strain>
    </source>
</reference>
<keyword evidence="1" id="KW-0812">Transmembrane</keyword>
<evidence type="ECO:0000256" key="1">
    <source>
        <dbReference type="SAM" id="Phobius"/>
    </source>
</evidence>
<evidence type="ECO:0000313" key="2">
    <source>
        <dbReference type="EMBL" id="SDT23033.1"/>
    </source>
</evidence>
<protein>
    <submittedName>
        <fullName evidence="2">Uncharacterized protein</fullName>
    </submittedName>
</protein>
<organism evidence="2 3">
    <name type="scientific">Pseudarthrobacter equi</name>
    <dbReference type="NCBI Taxonomy" id="728066"/>
    <lineage>
        <taxon>Bacteria</taxon>
        <taxon>Bacillati</taxon>
        <taxon>Actinomycetota</taxon>
        <taxon>Actinomycetes</taxon>
        <taxon>Micrococcales</taxon>
        <taxon>Micrococcaceae</taxon>
        <taxon>Pseudarthrobacter</taxon>
    </lineage>
</organism>
<feature type="transmembrane region" description="Helical" evidence="1">
    <location>
        <begin position="90"/>
        <end position="115"/>
    </location>
</feature>
<dbReference type="EMBL" id="LT629779">
    <property type="protein sequence ID" value="SDT23033.1"/>
    <property type="molecule type" value="Genomic_DNA"/>
</dbReference>
<name>A0A1H1YNL7_9MICC</name>
<evidence type="ECO:0000313" key="3">
    <source>
        <dbReference type="Proteomes" id="UP000198751"/>
    </source>
</evidence>
<sequence length="202" mass="22064">MIGWRTRPTRREVWGTVLIIAAAFCAWAYQAIYDEYRAGAREKLLLYVGFPGHSIASWFLVVAILCGAVGLSSLLPALIRRIPRKVPRRVVGWAAGVAGVACVPYFGLMLLFSGLGALGVSDTMKITAADGRSVRVTQDGFDGDAVDIYTEYDAHHYKWIRSAPELSGGPRVKDQHCQLNDAITGLQLTCGVHTLVLDSTRQ</sequence>
<gene>
    <name evidence="2" type="ORF">SAMN04489743_2092</name>
</gene>